<keyword evidence="3 7" id="KW-0812">Transmembrane</keyword>
<evidence type="ECO:0000259" key="8">
    <source>
        <dbReference type="Pfam" id="PF02687"/>
    </source>
</evidence>
<evidence type="ECO:0000256" key="1">
    <source>
        <dbReference type="ARBA" id="ARBA00004651"/>
    </source>
</evidence>
<dbReference type="InterPro" id="IPR050250">
    <property type="entry name" value="Macrolide_Exporter_MacB"/>
</dbReference>
<comment type="similarity">
    <text evidence="6">Belongs to the ABC-4 integral membrane protein family.</text>
</comment>
<evidence type="ECO:0000256" key="5">
    <source>
        <dbReference type="ARBA" id="ARBA00023136"/>
    </source>
</evidence>
<evidence type="ECO:0000256" key="6">
    <source>
        <dbReference type="ARBA" id="ARBA00038076"/>
    </source>
</evidence>
<feature type="transmembrane region" description="Helical" evidence="7">
    <location>
        <begin position="344"/>
        <end position="370"/>
    </location>
</feature>
<comment type="subcellular location">
    <subcellularLocation>
        <location evidence="1">Cell membrane</location>
        <topology evidence="1">Multi-pass membrane protein</topology>
    </subcellularLocation>
</comment>
<evidence type="ECO:0000256" key="3">
    <source>
        <dbReference type="ARBA" id="ARBA00022692"/>
    </source>
</evidence>
<gene>
    <name evidence="10" type="ORF">E3T55_02490</name>
</gene>
<dbReference type="Pfam" id="PF02687">
    <property type="entry name" value="FtsX"/>
    <property type="match status" value="1"/>
</dbReference>
<proteinExistence type="inferred from homology"/>
<dbReference type="AlphaFoldDB" id="A0A4R9AB43"/>
<evidence type="ECO:0000256" key="7">
    <source>
        <dbReference type="SAM" id="Phobius"/>
    </source>
</evidence>
<dbReference type="OrthoDB" id="9780560at2"/>
<feature type="transmembrane region" description="Helical" evidence="7">
    <location>
        <begin position="21"/>
        <end position="42"/>
    </location>
</feature>
<dbReference type="PANTHER" id="PTHR30572">
    <property type="entry name" value="MEMBRANE COMPONENT OF TRANSPORTER-RELATED"/>
    <property type="match status" value="1"/>
</dbReference>
<dbReference type="Proteomes" id="UP000297447">
    <property type="component" value="Unassembled WGS sequence"/>
</dbReference>
<dbReference type="EMBL" id="SOHE01000013">
    <property type="protein sequence ID" value="TFD55290.1"/>
    <property type="molecule type" value="Genomic_DNA"/>
</dbReference>
<comment type="caution">
    <text evidence="10">The sequence shown here is derived from an EMBL/GenBank/DDBJ whole genome shotgun (WGS) entry which is preliminary data.</text>
</comment>
<evidence type="ECO:0000259" key="9">
    <source>
        <dbReference type="Pfam" id="PF12704"/>
    </source>
</evidence>
<keyword evidence="5 7" id="KW-0472">Membrane</keyword>
<feature type="transmembrane region" description="Helical" evidence="7">
    <location>
        <begin position="299"/>
        <end position="323"/>
    </location>
</feature>
<sequence>MRTQDLVATAISNTFRSKLRTTLTVLAIFVGAFTLTLTNAVGAGVSQYVDAQVGALGSPDVFIVTQASQAASADDGPVEYDPNGSAMVSSNQGPPGTTTQALTDADLTTISDTAGIESVDPVRSVQPDYIENGAESGTQYEFSINATSAVTTADLTAGAQLDGGSSEAELVLPDTFVTPLGFDSAEDAVGASVTIGITDILGEKHTVDATVVGVSLESLLAAGAGANDALIAELAEAQSGGIDTAVTSYGVAIAHFDDTLSAEQITALKADLAAAGYTASTIEDQLGAVQTVITGIVGVLNAFAVIALIAAAFGIINTLLMSVQERTREIGLMKAMGMSGGKVYTLFSLEAIVIGFLGSAIGAGVAIGLGSILSNVLADGLLSGLPGLNILLFEPASVAFVILLVMLIAFLSGTLPAQRAAKQNPIESLRYE</sequence>
<evidence type="ECO:0000313" key="11">
    <source>
        <dbReference type="Proteomes" id="UP000297447"/>
    </source>
</evidence>
<dbReference type="GO" id="GO:0022857">
    <property type="term" value="F:transmembrane transporter activity"/>
    <property type="evidence" value="ECO:0007669"/>
    <property type="project" value="TreeGrafter"/>
</dbReference>
<feature type="transmembrane region" description="Helical" evidence="7">
    <location>
        <begin position="390"/>
        <end position="412"/>
    </location>
</feature>
<dbReference type="Pfam" id="PF12704">
    <property type="entry name" value="MacB_PCD"/>
    <property type="match status" value="1"/>
</dbReference>
<feature type="domain" description="ABC3 transporter permease C-terminal" evidence="8">
    <location>
        <begin position="302"/>
        <end position="425"/>
    </location>
</feature>
<dbReference type="GO" id="GO:0005886">
    <property type="term" value="C:plasma membrane"/>
    <property type="evidence" value="ECO:0007669"/>
    <property type="project" value="UniProtKB-SubCell"/>
</dbReference>
<protein>
    <submittedName>
        <fullName evidence="10">ABC transporter permease</fullName>
    </submittedName>
</protein>
<dbReference type="InterPro" id="IPR003838">
    <property type="entry name" value="ABC3_permease_C"/>
</dbReference>
<dbReference type="PANTHER" id="PTHR30572:SF4">
    <property type="entry name" value="ABC TRANSPORTER PERMEASE YTRF"/>
    <property type="match status" value="1"/>
</dbReference>
<keyword evidence="4 7" id="KW-1133">Transmembrane helix</keyword>
<accession>A0A4R9AB43</accession>
<feature type="domain" description="MacB-like periplasmic core" evidence="9">
    <location>
        <begin position="21"/>
        <end position="243"/>
    </location>
</feature>
<evidence type="ECO:0000313" key="10">
    <source>
        <dbReference type="EMBL" id="TFD55290.1"/>
    </source>
</evidence>
<organism evidence="10 11">
    <name type="scientific">Cryobacterium frigoriphilum</name>
    <dbReference type="NCBI Taxonomy" id="1259150"/>
    <lineage>
        <taxon>Bacteria</taxon>
        <taxon>Bacillati</taxon>
        <taxon>Actinomycetota</taxon>
        <taxon>Actinomycetes</taxon>
        <taxon>Micrococcales</taxon>
        <taxon>Microbacteriaceae</taxon>
        <taxon>Cryobacterium</taxon>
    </lineage>
</organism>
<name>A0A4R9AB43_9MICO</name>
<evidence type="ECO:0000256" key="2">
    <source>
        <dbReference type="ARBA" id="ARBA00022475"/>
    </source>
</evidence>
<keyword evidence="2" id="KW-1003">Cell membrane</keyword>
<evidence type="ECO:0000256" key="4">
    <source>
        <dbReference type="ARBA" id="ARBA00022989"/>
    </source>
</evidence>
<dbReference type="RefSeq" id="WP_134517973.1">
    <property type="nucleotide sequence ID" value="NZ_SOHE01000013.1"/>
</dbReference>
<reference evidence="10 11" key="1">
    <citation type="submission" date="2019-03" db="EMBL/GenBank/DDBJ databases">
        <title>Genomics of glacier-inhabiting Cryobacterium strains.</title>
        <authorList>
            <person name="Liu Q."/>
            <person name="Xin Y.-H."/>
        </authorList>
    </citation>
    <scope>NUCLEOTIDE SEQUENCE [LARGE SCALE GENOMIC DNA]</scope>
    <source>
        <strain evidence="10 11">Hh14</strain>
    </source>
</reference>
<dbReference type="InterPro" id="IPR025857">
    <property type="entry name" value="MacB_PCD"/>
</dbReference>
<keyword evidence="11" id="KW-1185">Reference proteome</keyword>